<dbReference type="Proteomes" id="UP000051952">
    <property type="component" value="Unassembled WGS sequence"/>
</dbReference>
<organism evidence="2 3">
    <name type="scientific">Bodo saltans</name>
    <name type="common">Flagellated protozoan</name>
    <dbReference type="NCBI Taxonomy" id="75058"/>
    <lineage>
        <taxon>Eukaryota</taxon>
        <taxon>Discoba</taxon>
        <taxon>Euglenozoa</taxon>
        <taxon>Kinetoplastea</taxon>
        <taxon>Metakinetoplastina</taxon>
        <taxon>Eubodonida</taxon>
        <taxon>Bodonidae</taxon>
        <taxon>Bodo</taxon>
    </lineage>
</organism>
<gene>
    <name evidence="2" type="ORF">BSAL_09590</name>
</gene>
<feature type="compositionally biased region" description="Low complexity" evidence="1">
    <location>
        <begin position="98"/>
        <end position="110"/>
    </location>
</feature>
<feature type="non-terminal residue" evidence="2">
    <location>
        <position position="384"/>
    </location>
</feature>
<feature type="region of interest" description="Disordered" evidence="1">
    <location>
        <begin position="139"/>
        <end position="160"/>
    </location>
</feature>
<name>A0A0S4JEA7_BODSA</name>
<dbReference type="EMBL" id="CYKH01001490">
    <property type="protein sequence ID" value="CUG87312.1"/>
    <property type="molecule type" value="Genomic_DNA"/>
</dbReference>
<feature type="compositionally biased region" description="Polar residues" evidence="1">
    <location>
        <begin position="17"/>
        <end position="39"/>
    </location>
</feature>
<dbReference type="AlphaFoldDB" id="A0A0S4JEA7"/>
<accession>A0A0S4JEA7</accession>
<feature type="region of interest" description="Disordered" evidence="1">
    <location>
        <begin position="247"/>
        <end position="270"/>
    </location>
</feature>
<proteinExistence type="predicted"/>
<keyword evidence="3" id="KW-1185">Reference proteome</keyword>
<feature type="compositionally biased region" description="Polar residues" evidence="1">
    <location>
        <begin position="78"/>
        <end position="88"/>
    </location>
</feature>
<evidence type="ECO:0000256" key="1">
    <source>
        <dbReference type="SAM" id="MobiDB-lite"/>
    </source>
</evidence>
<dbReference type="VEuPathDB" id="TriTrypDB:BSAL_09590"/>
<feature type="compositionally biased region" description="Polar residues" evidence="1">
    <location>
        <begin position="256"/>
        <end position="270"/>
    </location>
</feature>
<feature type="region of interest" description="Disordered" evidence="1">
    <location>
        <begin position="61"/>
        <end position="110"/>
    </location>
</feature>
<sequence>MRMFQQRLERQLKEHSTTSTSGGQQHNGSGYQSGSQTARTIVPLPPDMLAEAAAASRAARLYGPRGHGGSSDPYANTREPSYASSDAEQYSVPPPHSNNNLRQQQQQRVENRVNSLPWSDGGVGGSTVLTVVRSPRGANALHQQQQPSPKGSSVGSINNGDAPLVIAPPLSSSASAAESVPTDDLIAWLAAGGETSLSAHDLLLAAGDGGKKVNRHALVKKLDAMADDAIHRKQALGAASGGQIVVKQQQQQQQQAKSKSTANNNSAGLSSSIISDGMGVSRTDDGMYILSQHVTGYSKEQHIKYVESFVARNCAESRGFDARADAHCKSLDAVCDLNPSLVNIYSTVKHFVKEVAQTVAAERKKHSDQLIFIKKATHAQQQKF</sequence>
<feature type="compositionally biased region" description="Polar residues" evidence="1">
    <location>
        <begin position="141"/>
        <end position="159"/>
    </location>
</feature>
<evidence type="ECO:0000313" key="2">
    <source>
        <dbReference type="EMBL" id="CUG87312.1"/>
    </source>
</evidence>
<evidence type="ECO:0000313" key="3">
    <source>
        <dbReference type="Proteomes" id="UP000051952"/>
    </source>
</evidence>
<feature type="compositionally biased region" description="Basic and acidic residues" evidence="1">
    <location>
        <begin position="7"/>
        <end position="16"/>
    </location>
</feature>
<feature type="region of interest" description="Disordered" evidence="1">
    <location>
        <begin position="1"/>
        <end position="45"/>
    </location>
</feature>
<reference evidence="3" key="1">
    <citation type="submission" date="2015-09" db="EMBL/GenBank/DDBJ databases">
        <authorList>
            <consortium name="Pathogen Informatics"/>
        </authorList>
    </citation>
    <scope>NUCLEOTIDE SEQUENCE [LARGE SCALE GENOMIC DNA]</scope>
    <source>
        <strain evidence="3">Lake Konstanz</strain>
    </source>
</reference>
<protein>
    <submittedName>
        <fullName evidence="2">Uncharacterized protein</fullName>
    </submittedName>
</protein>